<dbReference type="OrthoDB" id="9815130at2"/>
<evidence type="ECO:0000259" key="14">
    <source>
        <dbReference type="SMART" id="SM00840"/>
    </source>
</evidence>
<comment type="catalytic activity">
    <reaction evidence="12 13">
        <text>tRNA(Cys) + L-cysteine + ATP = L-cysteinyl-tRNA(Cys) + AMP + diphosphate</text>
        <dbReference type="Rhea" id="RHEA:17773"/>
        <dbReference type="Rhea" id="RHEA-COMP:9661"/>
        <dbReference type="Rhea" id="RHEA-COMP:9679"/>
        <dbReference type="ChEBI" id="CHEBI:30616"/>
        <dbReference type="ChEBI" id="CHEBI:33019"/>
        <dbReference type="ChEBI" id="CHEBI:35235"/>
        <dbReference type="ChEBI" id="CHEBI:78442"/>
        <dbReference type="ChEBI" id="CHEBI:78517"/>
        <dbReference type="ChEBI" id="CHEBI:456215"/>
        <dbReference type="EC" id="6.1.1.16"/>
    </reaction>
</comment>
<dbReference type="GO" id="GO:0006423">
    <property type="term" value="P:cysteinyl-tRNA aminoacylation"/>
    <property type="evidence" value="ECO:0007669"/>
    <property type="project" value="UniProtKB-UniRule"/>
</dbReference>
<feature type="binding site" evidence="13">
    <location>
        <position position="242"/>
    </location>
    <ligand>
        <name>Zn(2+)</name>
        <dbReference type="ChEBI" id="CHEBI:29105"/>
    </ligand>
</feature>
<dbReference type="InterPro" id="IPR056411">
    <property type="entry name" value="CysS_C"/>
</dbReference>
<sequence>MADASAPQLVIHNTLGGQREPFVPADPRRVTMYVCGPTVYNRVHVGNGRPVVVFDVLFRVLRALYGPEHVVYARNITDVDDKINQAARENDEPIAALTERFTRAFHEDIARLGTLEPTLEPRATDHVTEMIALIEDLLARGHAYAADGHVLFDVTSYPAYGALSGRTLEAMQAGARVEVADYKRHPGDFVLWKPAGEDEPGWDSPWGNGRPGWHLECTAMIRTHLGRSIDLHGGGHDLVFPHHENEIAQGCAAEGCDEHGGHYARYWMHNGHVTIEGEKMSKSLGNFRLLHDLLQVWPGEVLRLALLSRHYRAPLNFSEDTLEQSRNALDGFYRLLREHAGVVPTPADAADTPVFTALLDDLDTAGALAALHRIADALQAADSEDERARRKGELLAAGELLGLLQQDPEAWFRGDVADDAELAAWVEERIAARAEARRARDFATADAIRDELTASGIELEDTPDGTRWQRA</sequence>
<evidence type="ECO:0000256" key="8">
    <source>
        <dbReference type="ARBA" id="ARBA00022833"/>
    </source>
</evidence>
<dbReference type="STRING" id="252474.B1A74_07525"/>
<protein>
    <recommendedName>
        <fullName evidence="13">Cysteine--tRNA ligase</fullName>
        <ecNumber evidence="13">6.1.1.16</ecNumber>
    </recommendedName>
    <alternativeName>
        <fullName evidence="13">Cysteinyl-tRNA synthetase</fullName>
        <shortName evidence="13">CysRS</shortName>
    </alternativeName>
</protein>
<dbReference type="SMART" id="SM00840">
    <property type="entry name" value="DALR_2"/>
    <property type="match status" value="1"/>
</dbReference>
<keyword evidence="4 13" id="KW-0963">Cytoplasm</keyword>
<feature type="binding site" evidence="13">
    <location>
        <position position="35"/>
    </location>
    <ligand>
        <name>Zn(2+)</name>
        <dbReference type="ChEBI" id="CHEBI:29105"/>
    </ligand>
</feature>
<evidence type="ECO:0000313" key="15">
    <source>
        <dbReference type="EMBL" id="OOC10141.1"/>
    </source>
</evidence>
<dbReference type="GO" id="GO:0005524">
    <property type="term" value="F:ATP binding"/>
    <property type="evidence" value="ECO:0007669"/>
    <property type="project" value="UniProtKB-UniRule"/>
</dbReference>
<comment type="similarity">
    <text evidence="2 13">Belongs to the class-I aminoacyl-tRNA synthetase family.</text>
</comment>
<evidence type="ECO:0000256" key="2">
    <source>
        <dbReference type="ARBA" id="ARBA00005594"/>
    </source>
</evidence>
<keyword evidence="6 13" id="KW-0479">Metal-binding</keyword>
<dbReference type="FunFam" id="3.40.50.620:FF:000068">
    <property type="entry name" value="Cysteine--tRNA ligase"/>
    <property type="match status" value="1"/>
</dbReference>
<gene>
    <name evidence="13" type="primary">cysS</name>
    <name evidence="15" type="ORF">B1A74_07525</name>
</gene>
<name>A0A1V2ZYL6_9GAMM</name>
<dbReference type="PANTHER" id="PTHR10890:SF3">
    <property type="entry name" value="CYSTEINE--TRNA LIGASE, CYTOPLASMIC"/>
    <property type="match status" value="1"/>
</dbReference>
<dbReference type="Gene3D" id="1.20.120.1910">
    <property type="entry name" value="Cysteine-tRNA ligase, C-terminal anti-codon recognition domain"/>
    <property type="match status" value="1"/>
</dbReference>
<dbReference type="InterPro" id="IPR015273">
    <property type="entry name" value="Cys-tRNA-synt_Ia_DALR"/>
</dbReference>
<dbReference type="InterPro" id="IPR009080">
    <property type="entry name" value="tRNAsynth_Ia_anticodon-bd"/>
</dbReference>
<dbReference type="AlphaFoldDB" id="A0A1V2ZYL6"/>
<feature type="domain" description="Cysteinyl-tRNA synthetase class Ia DALR" evidence="14">
    <location>
        <begin position="353"/>
        <end position="412"/>
    </location>
</feature>
<evidence type="ECO:0000256" key="3">
    <source>
        <dbReference type="ARBA" id="ARBA00011245"/>
    </source>
</evidence>
<keyword evidence="5 13" id="KW-0436">Ligase</keyword>
<dbReference type="SUPFAM" id="SSF47323">
    <property type="entry name" value="Anticodon-binding domain of a subclass of class I aminoacyl-tRNA synthetases"/>
    <property type="match status" value="1"/>
</dbReference>
<feature type="binding site" evidence="13">
    <location>
        <position position="282"/>
    </location>
    <ligand>
        <name>ATP</name>
        <dbReference type="ChEBI" id="CHEBI:30616"/>
    </ligand>
</feature>
<feature type="short sequence motif" description="'HIGH' region" evidence="13">
    <location>
        <begin position="37"/>
        <end position="47"/>
    </location>
</feature>
<dbReference type="EC" id="6.1.1.16" evidence="13"/>
<evidence type="ECO:0000256" key="10">
    <source>
        <dbReference type="ARBA" id="ARBA00022917"/>
    </source>
</evidence>
<evidence type="ECO:0000256" key="13">
    <source>
        <dbReference type="HAMAP-Rule" id="MF_00041"/>
    </source>
</evidence>
<keyword evidence="16" id="KW-1185">Reference proteome</keyword>
<evidence type="ECO:0000256" key="11">
    <source>
        <dbReference type="ARBA" id="ARBA00023146"/>
    </source>
</evidence>
<evidence type="ECO:0000256" key="6">
    <source>
        <dbReference type="ARBA" id="ARBA00022723"/>
    </source>
</evidence>
<dbReference type="PRINTS" id="PR00983">
    <property type="entry name" value="TRNASYNTHCYS"/>
</dbReference>
<keyword evidence="7 13" id="KW-0547">Nucleotide-binding</keyword>
<dbReference type="Pfam" id="PF23493">
    <property type="entry name" value="CysS_C"/>
    <property type="match status" value="1"/>
</dbReference>
<comment type="subcellular location">
    <subcellularLocation>
        <location evidence="1 13">Cytoplasm</location>
    </subcellularLocation>
</comment>
<dbReference type="InterPro" id="IPR024909">
    <property type="entry name" value="Cys-tRNA/MSH_ligase"/>
</dbReference>
<dbReference type="GO" id="GO:0005829">
    <property type="term" value="C:cytosol"/>
    <property type="evidence" value="ECO:0007669"/>
    <property type="project" value="TreeGrafter"/>
</dbReference>
<comment type="caution">
    <text evidence="15">The sequence shown here is derived from an EMBL/GenBank/DDBJ whole genome shotgun (WGS) entry which is preliminary data.</text>
</comment>
<accession>A0A1V2ZYL6</accession>
<dbReference type="RefSeq" id="WP_077244244.1">
    <property type="nucleotide sequence ID" value="NZ_MUZR01000023.1"/>
</dbReference>
<evidence type="ECO:0000313" key="16">
    <source>
        <dbReference type="Proteomes" id="UP000189177"/>
    </source>
</evidence>
<feature type="binding site" evidence="13">
    <location>
        <position position="217"/>
    </location>
    <ligand>
        <name>Zn(2+)</name>
        <dbReference type="ChEBI" id="CHEBI:29105"/>
    </ligand>
</feature>
<comment type="cofactor">
    <cofactor evidence="13">
        <name>Zn(2+)</name>
        <dbReference type="ChEBI" id="CHEBI:29105"/>
    </cofactor>
    <text evidence="13">Binds 1 zinc ion per subunit.</text>
</comment>
<dbReference type="NCBIfam" id="TIGR00435">
    <property type="entry name" value="cysS"/>
    <property type="match status" value="1"/>
</dbReference>
<dbReference type="Gene3D" id="3.40.50.620">
    <property type="entry name" value="HUPs"/>
    <property type="match status" value="1"/>
</dbReference>
<keyword evidence="11 13" id="KW-0030">Aminoacyl-tRNA synthetase</keyword>
<evidence type="ECO:0000256" key="9">
    <source>
        <dbReference type="ARBA" id="ARBA00022840"/>
    </source>
</evidence>
<dbReference type="InterPro" id="IPR032678">
    <property type="entry name" value="tRNA-synt_1_cat_dom"/>
</dbReference>
<evidence type="ECO:0000256" key="7">
    <source>
        <dbReference type="ARBA" id="ARBA00022741"/>
    </source>
</evidence>
<reference evidence="15 16" key="1">
    <citation type="submission" date="2017-02" db="EMBL/GenBank/DDBJ databases">
        <title>Genomic diversity within the haloalkaliphilic genus Thioalkalivibrio.</title>
        <authorList>
            <person name="Ahn A.-C."/>
            <person name="Meier-Kolthoff J."/>
            <person name="Overmars L."/>
            <person name="Richter M."/>
            <person name="Woyke T."/>
            <person name="Sorokin D.Y."/>
            <person name="Muyzer G."/>
        </authorList>
    </citation>
    <scope>NUCLEOTIDE SEQUENCE [LARGE SCALE GENOMIC DNA]</scope>
    <source>
        <strain evidence="15 16">HL17</strain>
    </source>
</reference>
<organism evidence="15 16">
    <name type="scientific">Thioalkalivibrio halophilus</name>
    <dbReference type="NCBI Taxonomy" id="252474"/>
    <lineage>
        <taxon>Bacteria</taxon>
        <taxon>Pseudomonadati</taxon>
        <taxon>Pseudomonadota</taxon>
        <taxon>Gammaproteobacteria</taxon>
        <taxon>Chromatiales</taxon>
        <taxon>Ectothiorhodospiraceae</taxon>
        <taxon>Thioalkalivibrio</taxon>
    </lineage>
</organism>
<evidence type="ECO:0000256" key="5">
    <source>
        <dbReference type="ARBA" id="ARBA00022598"/>
    </source>
</evidence>
<keyword evidence="8 13" id="KW-0862">Zinc</keyword>
<dbReference type="PANTHER" id="PTHR10890">
    <property type="entry name" value="CYSTEINYL-TRNA SYNTHETASE"/>
    <property type="match status" value="1"/>
</dbReference>
<dbReference type="HAMAP" id="MF_00041">
    <property type="entry name" value="Cys_tRNA_synth"/>
    <property type="match status" value="1"/>
</dbReference>
<dbReference type="SUPFAM" id="SSF52374">
    <property type="entry name" value="Nucleotidylyl transferase"/>
    <property type="match status" value="1"/>
</dbReference>
<proteinExistence type="inferred from homology"/>
<evidence type="ECO:0000256" key="1">
    <source>
        <dbReference type="ARBA" id="ARBA00004496"/>
    </source>
</evidence>
<dbReference type="CDD" id="cd00672">
    <property type="entry name" value="CysRS_core"/>
    <property type="match status" value="1"/>
</dbReference>
<dbReference type="InterPro" id="IPR014729">
    <property type="entry name" value="Rossmann-like_a/b/a_fold"/>
</dbReference>
<dbReference type="GO" id="GO:0008270">
    <property type="term" value="F:zinc ion binding"/>
    <property type="evidence" value="ECO:0007669"/>
    <property type="project" value="UniProtKB-UniRule"/>
</dbReference>
<dbReference type="GO" id="GO:0004817">
    <property type="term" value="F:cysteine-tRNA ligase activity"/>
    <property type="evidence" value="ECO:0007669"/>
    <property type="project" value="UniProtKB-UniRule"/>
</dbReference>
<feature type="binding site" evidence="13">
    <location>
        <position position="246"/>
    </location>
    <ligand>
        <name>Zn(2+)</name>
        <dbReference type="ChEBI" id="CHEBI:29105"/>
    </ligand>
</feature>
<dbReference type="EMBL" id="MUZR01000023">
    <property type="protein sequence ID" value="OOC10141.1"/>
    <property type="molecule type" value="Genomic_DNA"/>
</dbReference>
<feature type="short sequence motif" description="'KMSKS' region" evidence="13">
    <location>
        <begin position="279"/>
        <end position="283"/>
    </location>
</feature>
<evidence type="ECO:0000256" key="12">
    <source>
        <dbReference type="ARBA" id="ARBA00047398"/>
    </source>
</evidence>
<dbReference type="Proteomes" id="UP000189177">
    <property type="component" value="Unassembled WGS sequence"/>
</dbReference>
<dbReference type="Pfam" id="PF01406">
    <property type="entry name" value="tRNA-synt_1e"/>
    <property type="match status" value="1"/>
</dbReference>
<keyword evidence="9 13" id="KW-0067">ATP-binding</keyword>
<dbReference type="Pfam" id="PF09190">
    <property type="entry name" value="DALR_2"/>
    <property type="match status" value="1"/>
</dbReference>
<keyword evidence="10 13" id="KW-0648">Protein biosynthesis</keyword>
<evidence type="ECO:0000256" key="4">
    <source>
        <dbReference type="ARBA" id="ARBA00022490"/>
    </source>
</evidence>
<comment type="subunit">
    <text evidence="3 13">Monomer.</text>
</comment>
<dbReference type="InterPro" id="IPR015803">
    <property type="entry name" value="Cys-tRNA-ligase"/>
</dbReference>